<dbReference type="InterPro" id="IPR002324">
    <property type="entry name" value="Cyt_c_ID"/>
</dbReference>
<feature type="region of interest" description="Disordered" evidence="7">
    <location>
        <begin position="21"/>
        <end position="42"/>
    </location>
</feature>
<dbReference type="RefSeq" id="WP_209137713.1">
    <property type="nucleotide sequence ID" value="NZ_JAGHKO010000001.1"/>
</dbReference>
<dbReference type="InterPro" id="IPR036909">
    <property type="entry name" value="Cyt_c-like_dom_sf"/>
</dbReference>
<dbReference type="Gene3D" id="1.10.760.10">
    <property type="entry name" value="Cytochrome c-like domain"/>
    <property type="match status" value="1"/>
</dbReference>
<evidence type="ECO:0000313" key="11">
    <source>
        <dbReference type="Proteomes" id="UP000677244"/>
    </source>
</evidence>
<dbReference type="PROSITE" id="PS51007">
    <property type="entry name" value="CYTC"/>
    <property type="match status" value="1"/>
</dbReference>
<keyword evidence="1" id="KW-0813">Transport</keyword>
<dbReference type="PROSITE" id="PS51257">
    <property type="entry name" value="PROKAR_LIPOPROTEIN"/>
    <property type="match status" value="1"/>
</dbReference>
<name>A0ABS3YP49_9BACT</name>
<reference evidence="10 11" key="1">
    <citation type="submission" date="2021-03" db="EMBL/GenBank/DDBJ databases">
        <title>Assistant Professor.</title>
        <authorList>
            <person name="Huq M.A."/>
        </authorList>
    </citation>
    <scope>NUCLEOTIDE SEQUENCE [LARGE SCALE GENOMIC DNA]</scope>
    <source>
        <strain evidence="10 11">MAH-29</strain>
    </source>
</reference>
<keyword evidence="3 6" id="KW-0479">Metal-binding</keyword>
<evidence type="ECO:0000259" key="9">
    <source>
        <dbReference type="PROSITE" id="PS51007"/>
    </source>
</evidence>
<keyword evidence="11" id="KW-1185">Reference proteome</keyword>
<keyword evidence="8" id="KW-0732">Signal</keyword>
<organism evidence="10 11">
    <name type="scientific">Niastella soli</name>
    <dbReference type="NCBI Taxonomy" id="2821487"/>
    <lineage>
        <taxon>Bacteria</taxon>
        <taxon>Pseudomonadati</taxon>
        <taxon>Bacteroidota</taxon>
        <taxon>Chitinophagia</taxon>
        <taxon>Chitinophagales</taxon>
        <taxon>Chitinophagaceae</taxon>
        <taxon>Niastella</taxon>
    </lineage>
</organism>
<gene>
    <name evidence="10" type="ORF">J7I42_05215</name>
</gene>
<evidence type="ECO:0000256" key="5">
    <source>
        <dbReference type="ARBA" id="ARBA00023004"/>
    </source>
</evidence>
<evidence type="ECO:0000256" key="3">
    <source>
        <dbReference type="ARBA" id="ARBA00022723"/>
    </source>
</evidence>
<keyword evidence="5 6" id="KW-0408">Iron</keyword>
<keyword evidence="4" id="KW-0249">Electron transport</keyword>
<feature type="signal peptide" evidence="8">
    <location>
        <begin position="1"/>
        <end position="18"/>
    </location>
</feature>
<feature type="chain" id="PRO_5045953223" description="Cytochrome c domain-containing protein" evidence="8">
    <location>
        <begin position="19"/>
        <end position="127"/>
    </location>
</feature>
<evidence type="ECO:0000256" key="7">
    <source>
        <dbReference type="SAM" id="MobiDB-lite"/>
    </source>
</evidence>
<accession>A0ABS3YP49</accession>
<evidence type="ECO:0000256" key="4">
    <source>
        <dbReference type="ARBA" id="ARBA00022982"/>
    </source>
</evidence>
<comment type="caution">
    <text evidence="10">The sequence shown here is derived from an EMBL/GenBank/DDBJ whole genome shotgun (WGS) entry which is preliminary data.</text>
</comment>
<dbReference type="EMBL" id="JAGHKO010000001">
    <property type="protein sequence ID" value="MBO9199656.1"/>
    <property type="molecule type" value="Genomic_DNA"/>
</dbReference>
<evidence type="ECO:0000313" key="10">
    <source>
        <dbReference type="EMBL" id="MBO9199656.1"/>
    </source>
</evidence>
<dbReference type="InterPro" id="IPR009056">
    <property type="entry name" value="Cyt_c-like_dom"/>
</dbReference>
<protein>
    <recommendedName>
        <fullName evidence="9">Cytochrome c domain-containing protein</fullName>
    </recommendedName>
</protein>
<keyword evidence="2 6" id="KW-0349">Heme</keyword>
<sequence length="127" mass="13452">MKKLVVFAALCTAMVACGSNDTNKGTEEKPAESASTSAPADDKGLDMIASLDCTTCHKISEKNIGPAYTDVAKKYETTDANIETLAQKVIKGGSGNWGSVPMTPHPTLSVDSAKEMVRYILNLKNAK</sequence>
<feature type="domain" description="Cytochrome c" evidence="9">
    <location>
        <begin position="39"/>
        <end position="124"/>
    </location>
</feature>
<evidence type="ECO:0000256" key="6">
    <source>
        <dbReference type="PROSITE-ProRule" id="PRU00433"/>
    </source>
</evidence>
<evidence type="ECO:0000256" key="1">
    <source>
        <dbReference type="ARBA" id="ARBA00022448"/>
    </source>
</evidence>
<evidence type="ECO:0000256" key="8">
    <source>
        <dbReference type="SAM" id="SignalP"/>
    </source>
</evidence>
<dbReference type="SUPFAM" id="SSF46626">
    <property type="entry name" value="Cytochrome c"/>
    <property type="match status" value="1"/>
</dbReference>
<dbReference type="Proteomes" id="UP000677244">
    <property type="component" value="Unassembled WGS sequence"/>
</dbReference>
<dbReference type="PRINTS" id="PR00606">
    <property type="entry name" value="CYTCHROMECID"/>
</dbReference>
<proteinExistence type="predicted"/>
<dbReference type="Pfam" id="PF00034">
    <property type="entry name" value="Cytochrom_C"/>
    <property type="match status" value="1"/>
</dbReference>
<evidence type="ECO:0000256" key="2">
    <source>
        <dbReference type="ARBA" id="ARBA00022617"/>
    </source>
</evidence>